<accession>A0A4S2MUA1</accession>
<dbReference type="FunCoup" id="A0A4S2MUA1">
    <property type="interactions" value="23"/>
</dbReference>
<protein>
    <submittedName>
        <fullName evidence="3">Sure-like protein</fullName>
    </submittedName>
</protein>
<dbReference type="Pfam" id="PF01975">
    <property type="entry name" value="SurE"/>
    <property type="match status" value="1"/>
</dbReference>
<dbReference type="InParanoid" id="A0A4S2MUA1"/>
<evidence type="ECO:0000313" key="4">
    <source>
        <dbReference type="Proteomes" id="UP000298138"/>
    </source>
</evidence>
<evidence type="ECO:0000313" key="3">
    <source>
        <dbReference type="EMBL" id="TGZ80083.1"/>
    </source>
</evidence>
<dbReference type="OrthoDB" id="202825at2759"/>
<dbReference type="InterPro" id="IPR027746">
    <property type="entry name" value="TTL"/>
</dbReference>
<dbReference type="GO" id="GO:0000932">
    <property type="term" value="C:P-body"/>
    <property type="evidence" value="ECO:0007669"/>
    <property type="project" value="TreeGrafter"/>
</dbReference>
<evidence type="ECO:0000259" key="2">
    <source>
        <dbReference type="Pfam" id="PF01975"/>
    </source>
</evidence>
<dbReference type="InterPro" id="IPR036523">
    <property type="entry name" value="SurE-like_sf"/>
</dbReference>
<dbReference type="Pfam" id="PF03133">
    <property type="entry name" value="TTL"/>
    <property type="match status" value="1"/>
</dbReference>
<feature type="domain" description="Survival protein SurE-like phosphatase/nucleotidase" evidence="2">
    <location>
        <begin position="3"/>
        <end position="217"/>
    </location>
</feature>
<dbReference type="Gene3D" id="3.30.470.20">
    <property type="entry name" value="ATP-grasp fold, B domain"/>
    <property type="match status" value="1"/>
</dbReference>
<dbReference type="PANTHER" id="PTHR47551:SF1">
    <property type="entry name" value="TUBULIN--TYROSINE LIGASE PBY1-RELATED"/>
    <property type="match status" value="1"/>
</dbReference>
<dbReference type="SUPFAM" id="SSF56059">
    <property type="entry name" value="Glutathione synthetase ATP-binding domain-like"/>
    <property type="match status" value="1"/>
</dbReference>
<feature type="compositionally biased region" description="Basic and acidic residues" evidence="1">
    <location>
        <begin position="236"/>
        <end position="256"/>
    </location>
</feature>
<dbReference type="InterPro" id="IPR004344">
    <property type="entry name" value="TTL/TTLL_fam"/>
</dbReference>
<feature type="compositionally biased region" description="Acidic residues" evidence="1">
    <location>
        <begin position="514"/>
        <end position="528"/>
    </location>
</feature>
<dbReference type="PROSITE" id="PS51221">
    <property type="entry name" value="TTL"/>
    <property type="match status" value="1"/>
</dbReference>
<proteinExistence type="predicted"/>
<dbReference type="PANTHER" id="PTHR47551">
    <property type="entry name" value="TUBULIN--TYROSINE LIGASE PBY1-RELATED"/>
    <property type="match status" value="1"/>
</dbReference>
<name>A0A4S2MUA1_9PEZI</name>
<feature type="compositionally biased region" description="Acidic residues" evidence="1">
    <location>
        <begin position="225"/>
        <end position="235"/>
    </location>
</feature>
<feature type="region of interest" description="Disordered" evidence="1">
    <location>
        <begin position="316"/>
        <end position="335"/>
    </location>
</feature>
<evidence type="ECO:0000256" key="1">
    <source>
        <dbReference type="SAM" id="MobiDB-lite"/>
    </source>
</evidence>
<dbReference type="NCBIfam" id="TIGR00087">
    <property type="entry name" value="surE"/>
    <property type="match status" value="1"/>
</dbReference>
<dbReference type="EMBL" id="ML220127">
    <property type="protein sequence ID" value="TGZ80083.1"/>
    <property type="molecule type" value="Genomic_DNA"/>
</dbReference>
<reference evidence="3 4" key="1">
    <citation type="submission" date="2019-04" db="EMBL/GenBank/DDBJ databases">
        <title>Comparative genomics and transcriptomics to analyze fruiting body development in filamentous ascomycetes.</title>
        <authorList>
            <consortium name="DOE Joint Genome Institute"/>
            <person name="Lutkenhaus R."/>
            <person name="Traeger S."/>
            <person name="Breuer J."/>
            <person name="Kuo A."/>
            <person name="Lipzen A."/>
            <person name="Pangilinan J."/>
            <person name="Dilworth D."/>
            <person name="Sandor L."/>
            <person name="Poggeler S."/>
            <person name="Barry K."/>
            <person name="Grigoriev I.V."/>
            <person name="Nowrousian M."/>
        </authorList>
    </citation>
    <scope>NUCLEOTIDE SEQUENCE [LARGE SCALE GENOMIC DNA]</scope>
    <source>
        <strain evidence="3 4">CBS 389.68</strain>
    </source>
</reference>
<organism evidence="3 4">
    <name type="scientific">Ascodesmis nigricans</name>
    <dbReference type="NCBI Taxonomy" id="341454"/>
    <lineage>
        <taxon>Eukaryota</taxon>
        <taxon>Fungi</taxon>
        <taxon>Dikarya</taxon>
        <taxon>Ascomycota</taxon>
        <taxon>Pezizomycotina</taxon>
        <taxon>Pezizomycetes</taxon>
        <taxon>Pezizales</taxon>
        <taxon>Ascodesmidaceae</taxon>
        <taxon>Ascodesmis</taxon>
    </lineage>
</organism>
<dbReference type="GO" id="GO:0016787">
    <property type="term" value="F:hydrolase activity"/>
    <property type="evidence" value="ECO:0007669"/>
    <property type="project" value="InterPro"/>
</dbReference>
<feature type="region of interest" description="Disordered" evidence="1">
    <location>
        <begin position="225"/>
        <end position="256"/>
    </location>
</feature>
<dbReference type="STRING" id="341454.A0A4S2MUA1"/>
<sequence>MHILVVNDDGPPSQISSPYVHSLVHELREAGHTVSICLPHKQVSWIGKAYWVGKTITPSYFRPGPLHTDEGTVHTRPRNDGGEEWILVDGTPASCAQIGIHHYFKEKGPIDLVVSGPNYGRNSTALFALSSGTIGGAMEAAVCGKRAIAMSYAFFSRNHDPIVIKSASKMAVKIVGYLAKNWDAGVELYTVNIPLLEGIDKSETKVLYTNMLDNKWSTGSCFEEVDADEDETPDEAEARLREGHEPETPPKVDRPYGHKKFKWAPDFNDVYGSVERAPPGNDGWAVQQGHVSITPLKANFMHSQEELIGKEVQLDTNTSTSSSRALEVRGSAPSSSPPLYALVEYDDDPVYVQPKIISALQKYIPDVKIISTPDDLPKSGAYNFLDWSTYEKLRFEYILDNPRTSLCCSYIIRKALIRKHHLSHTIAHHVSKHPDSILKRTFPMTFDFELDYAEYLDEALMDAWELRESLDANESLPEEERKFWILKPGMSDRGQGIRLFSTYQDLEEIFQEFDPDSDDEEEEEDESQQPDGVSTTAGRTANREENPKTSVITSHLRHFIAQPYLHPPLLIKEFPHKFHIRTYVLAAHALQVYVFNDMLALFSSTPYAPPSSAPEALSTHLTNTCYQTSSPSSITTAKDPIVKLFSNLPLPKETLDNILSQIHETVKELFTAAAIGQRIHFQAIPNAFEVFGIDFVVKEDATVWLLEVNAYPDFGQTGDELRGVVEGVMGGIVREVVKPFFVGVKETGDAIQEGEMGKGVTGRLKKVLDVELGGF</sequence>
<gene>
    <name evidence="3" type="ORF">EX30DRAFT_320723</name>
</gene>
<feature type="region of interest" description="Disordered" evidence="1">
    <location>
        <begin position="514"/>
        <end position="548"/>
    </location>
</feature>
<dbReference type="Proteomes" id="UP000298138">
    <property type="component" value="Unassembled WGS sequence"/>
</dbReference>
<dbReference type="InterPro" id="IPR002828">
    <property type="entry name" value="SurE-like_Pase/nucleotidase"/>
</dbReference>
<keyword evidence="4" id="KW-1185">Reference proteome</keyword>
<dbReference type="Gene3D" id="3.40.1210.10">
    <property type="entry name" value="Survival protein SurE-like phosphatase/nucleotidase"/>
    <property type="match status" value="1"/>
</dbReference>
<dbReference type="SUPFAM" id="SSF64167">
    <property type="entry name" value="SurE-like"/>
    <property type="match status" value="1"/>
</dbReference>
<dbReference type="AlphaFoldDB" id="A0A4S2MUA1"/>